<proteinExistence type="inferred from homology"/>
<dbReference type="SMART" id="SM00115">
    <property type="entry name" value="CASc"/>
    <property type="match status" value="1"/>
</dbReference>
<evidence type="ECO:0000256" key="2">
    <source>
        <dbReference type="ARBA" id="ARBA00022670"/>
    </source>
</evidence>
<dbReference type="Proteomes" id="UP000820818">
    <property type="component" value="Linkage Group LG7"/>
</dbReference>
<evidence type="ECO:0000259" key="7">
    <source>
        <dbReference type="PROSITE" id="PS50207"/>
    </source>
</evidence>
<feature type="domain" description="Caspase family p20" evidence="8">
    <location>
        <begin position="68"/>
        <end position="191"/>
    </location>
</feature>
<evidence type="ECO:0000313" key="9">
    <source>
        <dbReference type="EMBL" id="KAI9555368.1"/>
    </source>
</evidence>
<keyword evidence="5" id="KW-0865">Zymogen</keyword>
<name>A0AAD5L449_9CRUS</name>
<dbReference type="PRINTS" id="PR00376">
    <property type="entry name" value="IL1BCENZYME"/>
</dbReference>
<dbReference type="Gene3D" id="3.40.50.1460">
    <property type="match status" value="1"/>
</dbReference>
<keyword evidence="4" id="KW-0788">Thiol protease</keyword>
<feature type="domain" description="Caspase family p10" evidence="7">
    <location>
        <begin position="218"/>
        <end position="302"/>
    </location>
</feature>
<evidence type="ECO:0000256" key="6">
    <source>
        <dbReference type="RuleBase" id="RU003971"/>
    </source>
</evidence>
<evidence type="ECO:0000259" key="8">
    <source>
        <dbReference type="PROSITE" id="PS50208"/>
    </source>
</evidence>
<dbReference type="GO" id="GO:0006915">
    <property type="term" value="P:apoptotic process"/>
    <property type="evidence" value="ECO:0007669"/>
    <property type="project" value="TreeGrafter"/>
</dbReference>
<dbReference type="AlphaFoldDB" id="A0AAD5L449"/>
<dbReference type="PROSITE" id="PS01121">
    <property type="entry name" value="CASPASE_HIS"/>
    <property type="match status" value="1"/>
</dbReference>
<dbReference type="PROSITE" id="PS50207">
    <property type="entry name" value="CASPASE_P10"/>
    <property type="match status" value="1"/>
</dbReference>
<dbReference type="InterPro" id="IPR015917">
    <property type="entry name" value="Pept_C14A"/>
</dbReference>
<keyword evidence="3" id="KW-0378">Hydrolase</keyword>
<dbReference type="GO" id="GO:0005737">
    <property type="term" value="C:cytoplasm"/>
    <property type="evidence" value="ECO:0007669"/>
    <property type="project" value="TreeGrafter"/>
</dbReference>
<protein>
    <submittedName>
        <fullName evidence="9">Uncharacterized protein</fullName>
    </submittedName>
</protein>
<gene>
    <name evidence="9" type="ORF">GHT06_017883</name>
</gene>
<dbReference type="InterPro" id="IPR002138">
    <property type="entry name" value="Pept_C14_p10"/>
</dbReference>
<dbReference type="GO" id="GO:0043525">
    <property type="term" value="P:positive regulation of neuron apoptotic process"/>
    <property type="evidence" value="ECO:0007669"/>
    <property type="project" value="TreeGrafter"/>
</dbReference>
<dbReference type="InterPro" id="IPR016129">
    <property type="entry name" value="Caspase_his_AS"/>
</dbReference>
<comment type="caution">
    <text evidence="9">The sequence shown here is derived from an EMBL/GenBank/DDBJ whole genome shotgun (WGS) entry which is preliminary data.</text>
</comment>
<dbReference type="InterPro" id="IPR033139">
    <property type="entry name" value="Caspase_cys_AS"/>
</dbReference>
<dbReference type="GO" id="GO:0006508">
    <property type="term" value="P:proteolysis"/>
    <property type="evidence" value="ECO:0007669"/>
    <property type="project" value="UniProtKB-KW"/>
</dbReference>
<dbReference type="InterPro" id="IPR029030">
    <property type="entry name" value="Caspase-like_dom_sf"/>
</dbReference>
<keyword evidence="10" id="KW-1185">Reference proteome</keyword>
<dbReference type="InterPro" id="IPR002398">
    <property type="entry name" value="Pept_C14"/>
</dbReference>
<evidence type="ECO:0000256" key="1">
    <source>
        <dbReference type="ARBA" id="ARBA00010134"/>
    </source>
</evidence>
<dbReference type="InterPro" id="IPR001309">
    <property type="entry name" value="Pept_C14_p20"/>
</dbReference>
<comment type="similarity">
    <text evidence="1 6">Belongs to the peptidase C14A family.</text>
</comment>
<keyword evidence="2" id="KW-0645">Protease</keyword>
<reference evidence="9 10" key="1">
    <citation type="submission" date="2022-05" db="EMBL/GenBank/DDBJ databases">
        <title>A multi-omics perspective on studying reproductive biology in Daphnia sinensis.</title>
        <authorList>
            <person name="Jia J."/>
        </authorList>
    </citation>
    <scope>NUCLEOTIDE SEQUENCE [LARGE SCALE GENOMIC DNA]</scope>
    <source>
        <strain evidence="9 10">WSL</strain>
    </source>
</reference>
<accession>A0AAD5L449</accession>
<organism evidence="9 10">
    <name type="scientific">Daphnia sinensis</name>
    <dbReference type="NCBI Taxonomy" id="1820382"/>
    <lineage>
        <taxon>Eukaryota</taxon>
        <taxon>Metazoa</taxon>
        <taxon>Ecdysozoa</taxon>
        <taxon>Arthropoda</taxon>
        <taxon>Crustacea</taxon>
        <taxon>Branchiopoda</taxon>
        <taxon>Diplostraca</taxon>
        <taxon>Cladocera</taxon>
        <taxon>Anomopoda</taxon>
        <taxon>Daphniidae</taxon>
        <taxon>Daphnia</taxon>
        <taxon>Daphnia similis group</taxon>
    </lineage>
</organism>
<evidence type="ECO:0000256" key="5">
    <source>
        <dbReference type="ARBA" id="ARBA00023145"/>
    </source>
</evidence>
<dbReference type="EMBL" id="WJBH02000007">
    <property type="protein sequence ID" value="KAI9555368.1"/>
    <property type="molecule type" value="Genomic_DNA"/>
</dbReference>
<dbReference type="PROSITE" id="PS01122">
    <property type="entry name" value="CASPASE_CYS"/>
    <property type="match status" value="1"/>
</dbReference>
<dbReference type="GO" id="GO:0004197">
    <property type="term" value="F:cysteine-type endopeptidase activity"/>
    <property type="evidence" value="ECO:0007669"/>
    <property type="project" value="InterPro"/>
</dbReference>
<dbReference type="InterPro" id="IPR011600">
    <property type="entry name" value="Pept_C14_caspase"/>
</dbReference>
<dbReference type="PANTHER" id="PTHR10454:SF245">
    <property type="entry name" value="CASPASE-RELATED"/>
    <property type="match status" value="1"/>
</dbReference>
<evidence type="ECO:0000256" key="4">
    <source>
        <dbReference type="ARBA" id="ARBA00022807"/>
    </source>
</evidence>
<dbReference type="Pfam" id="PF00656">
    <property type="entry name" value="Peptidase_C14"/>
    <property type="match status" value="1"/>
</dbReference>
<sequence length="323" mass="36566">MSSNDFADAQPIPPVEPSIVNQVINATSSATHSQQSIINFSSQDCVDYPITTVPVNKDTQCYNMDHKRRGDAYIFHHTEFDSNLQLEERGNDGDLLKRLSYILADRLEFSVKVLTNLKYKKIYEEITKAANGNHKNSDCILFVFMTHGSNDKLYARDTHYNLDPLRSRFTSENCRTLAGKPKIFIIQACRGGLVDEGTLIPLRPNRRVSSSAMDGPSIPYKLSTQADFLIAYATVSNYAAYRTWFLEALCNVLDSEENQEDDFLSMLTTVQRQVAISFESELGDKQIPSLTSLLTRKIYFTQKKKPRNTLANRMSCINSNVSE</sequence>
<dbReference type="PROSITE" id="PS50208">
    <property type="entry name" value="CASPASE_P20"/>
    <property type="match status" value="1"/>
</dbReference>
<dbReference type="PANTHER" id="PTHR10454">
    <property type="entry name" value="CASPASE"/>
    <property type="match status" value="1"/>
</dbReference>
<dbReference type="SUPFAM" id="SSF52129">
    <property type="entry name" value="Caspase-like"/>
    <property type="match status" value="1"/>
</dbReference>
<evidence type="ECO:0000256" key="3">
    <source>
        <dbReference type="ARBA" id="ARBA00022801"/>
    </source>
</evidence>
<evidence type="ECO:0000313" key="10">
    <source>
        <dbReference type="Proteomes" id="UP000820818"/>
    </source>
</evidence>